<dbReference type="InterPro" id="IPR000748">
    <property type="entry name" value="PsdUridine_synth_RsuA/RluB/E/F"/>
</dbReference>
<dbReference type="Gene3D" id="3.10.290.10">
    <property type="entry name" value="RNA-binding S4 domain"/>
    <property type="match status" value="1"/>
</dbReference>
<dbReference type="NCBIfam" id="TIGR00093">
    <property type="entry name" value="pseudouridine synthase"/>
    <property type="match status" value="1"/>
</dbReference>
<reference evidence="7 8" key="1">
    <citation type="journal article" date="2017" name="Int. J. Syst. Evol. Microbiol.">
        <title>Jeotgalibaca porci sp. nov. and Jeotgalibaca arthritidis sp. nov., isolated from pigs, and emended description of the genus Jeotgalibaca.</title>
        <authorList>
            <person name="Zamora L."/>
            <person name="Perez-Sancho M."/>
            <person name="Dominguez L."/>
            <person name="Fernandez-Garayzabal J.F."/>
            <person name="Vela A.I."/>
        </authorList>
    </citation>
    <scope>NUCLEOTIDE SEQUENCE [LARGE SCALE GENOMIC DNA]</scope>
    <source>
        <strain evidence="7 8">CECT 9157</strain>
    </source>
</reference>
<evidence type="ECO:0000256" key="2">
    <source>
        <dbReference type="ARBA" id="ARBA00022884"/>
    </source>
</evidence>
<dbReference type="KEGG" id="jar:G7057_11675"/>
<dbReference type="GO" id="GO:0120159">
    <property type="term" value="F:rRNA pseudouridine synthase activity"/>
    <property type="evidence" value="ECO:0007669"/>
    <property type="project" value="UniProtKB-ARBA"/>
</dbReference>
<evidence type="ECO:0000313" key="7">
    <source>
        <dbReference type="EMBL" id="QII83045.1"/>
    </source>
</evidence>
<protein>
    <recommendedName>
        <fullName evidence="5">Pseudouridine synthase</fullName>
        <ecNumber evidence="5">5.4.99.-</ecNumber>
    </recommendedName>
</protein>
<feature type="domain" description="RNA-binding S4" evidence="6">
    <location>
        <begin position="1"/>
        <end position="60"/>
    </location>
</feature>
<evidence type="ECO:0000259" key="6">
    <source>
        <dbReference type="SMART" id="SM00363"/>
    </source>
</evidence>
<dbReference type="CDD" id="cd02553">
    <property type="entry name" value="PseudoU_synth_RsuA"/>
    <property type="match status" value="1"/>
</dbReference>
<dbReference type="SMART" id="SM00363">
    <property type="entry name" value="S4"/>
    <property type="match status" value="1"/>
</dbReference>
<dbReference type="RefSeq" id="WP_166163943.1">
    <property type="nucleotide sequence ID" value="NZ_CP049740.1"/>
</dbReference>
<comment type="similarity">
    <text evidence="1 5">Belongs to the pseudouridine synthase RsuA family.</text>
</comment>
<dbReference type="EMBL" id="CP049740">
    <property type="protein sequence ID" value="QII83045.1"/>
    <property type="molecule type" value="Genomic_DNA"/>
</dbReference>
<evidence type="ECO:0000256" key="5">
    <source>
        <dbReference type="RuleBase" id="RU003887"/>
    </source>
</evidence>
<keyword evidence="2 4" id="KW-0694">RNA-binding</keyword>
<dbReference type="PROSITE" id="PS50889">
    <property type="entry name" value="S4"/>
    <property type="match status" value="1"/>
</dbReference>
<dbReference type="SUPFAM" id="SSF55174">
    <property type="entry name" value="Alpha-L RNA-binding motif"/>
    <property type="match status" value="1"/>
</dbReference>
<dbReference type="InterPro" id="IPR002942">
    <property type="entry name" value="S4_RNA-bd"/>
</dbReference>
<dbReference type="Gene3D" id="3.30.70.1560">
    <property type="entry name" value="Alpha-L RNA-binding motif"/>
    <property type="match status" value="1"/>
</dbReference>
<dbReference type="Pfam" id="PF01479">
    <property type="entry name" value="S4"/>
    <property type="match status" value="1"/>
</dbReference>
<evidence type="ECO:0000313" key="8">
    <source>
        <dbReference type="Proteomes" id="UP000501451"/>
    </source>
</evidence>
<dbReference type="InterPro" id="IPR042092">
    <property type="entry name" value="PsdUridine_s_RsuA/RluB/E/F_cat"/>
</dbReference>
<evidence type="ECO:0000256" key="4">
    <source>
        <dbReference type="PROSITE-ProRule" id="PRU00182"/>
    </source>
</evidence>
<dbReference type="AlphaFoldDB" id="A0A6G7KCS8"/>
<evidence type="ECO:0000256" key="3">
    <source>
        <dbReference type="ARBA" id="ARBA00023235"/>
    </source>
</evidence>
<dbReference type="InterPro" id="IPR006145">
    <property type="entry name" value="PsdUridine_synth_RsuA/RluA"/>
</dbReference>
<keyword evidence="3 5" id="KW-0413">Isomerase</keyword>
<dbReference type="Gene3D" id="3.30.70.580">
    <property type="entry name" value="Pseudouridine synthase I, catalytic domain, N-terminal subdomain"/>
    <property type="match status" value="1"/>
</dbReference>
<proteinExistence type="inferred from homology"/>
<accession>A0A6G7KCS8</accession>
<dbReference type="GO" id="GO:0000455">
    <property type="term" value="P:enzyme-directed rRNA pseudouridine synthesis"/>
    <property type="evidence" value="ECO:0007669"/>
    <property type="project" value="UniProtKB-ARBA"/>
</dbReference>
<dbReference type="Pfam" id="PF00849">
    <property type="entry name" value="PseudoU_synth_2"/>
    <property type="match status" value="1"/>
</dbReference>
<dbReference type="CDD" id="cd00165">
    <property type="entry name" value="S4"/>
    <property type="match status" value="1"/>
</dbReference>
<dbReference type="FunFam" id="3.10.290.10:FF:000003">
    <property type="entry name" value="Pseudouridine synthase"/>
    <property type="match status" value="1"/>
</dbReference>
<dbReference type="PANTHER" id="PTHR47683">
    <property type="entry name" value="PSEUDOURIDINE SYNTHASE FAMILY PROTEIN-RELATED"/>
    <property type="match status" value="1"/>
</dbReference>
<dbReference type="GO" id="GO:0003723">
    <property type="term" value="F:RNA binding"/>
    <property type="evidence" value="ECO:0007669"/>
    <property type="project" value="UniProtKB-KW"/>
</dbReference>
<gene>
    <name evidence="7" type="ORF">G7057_11675</name>
</gene>
<dbReference type="InterPro" id="IPR036986">
    <property type="entry name" value="S4_RNA-bd_sf"/>
</dbReference>
<evidence type="ECO:0000256" key="1">
    <source>
        <dbReference type="ARBA" id="ARBA00008348"/>
    </source>
</evidence>
<sequence>MRLDKFLSHTGFGSRKEVKVLLKQKKVVVNDKVASKGEMKVDLNQDQVVVNGERIQYQEFHYLMLHKPAGVLSATEDMKQKTVIDLLSEEYQHLNLFPVGRLDKDTEGLLLLTNDGELAHFLLSPKKEVAKRYYARVAGIMDEADCEAFKNRIVLEDGFECLPGELEIKSVDEEKQESEVFITIKEGKFHQVKRMVKASGKEVTYLKRLTMGSLVLDPKLQLAEYRYLTESELADLKAYLPNK</sequence>
<keyword evidence="8" id="KW-1185">Reference proteome</keyword>
<dbReference type="GO" id="GO:0005829">
    <property type="term" value="C:cytosol"/>
    <property type="evidence" value="ECO:0007669"/>
    <property type="project" value="UniProtKB-ARBA"/>
</dbReference>
<organism evidence="7 8">
    <name type="scientific">Jeotgalibaca arthritidis</name>
    <dbReference type="NCBI Taxonomy" id="1868794"/>
    <lineage>
        <taxon>Bacteria</taxon>
        <taxon>Bacillati</taxon>
        <taxon>Bacillota</taxon>
        <taxon>Bacilli</taxon>
        <taxon>Lactobacillales</taxon>
        <taxon>Carnobacteriaceae</taxon>
        <taxon>Jeotgalibaca</taxon>
    </lineage>
</organism>
<dbReference type="InterPro" id="IPR050343">
    <property type="entry name" value="RsuA_PseudoU_synthase"/>
</dbReference>
<dbReference type="InterPro" id="IPR018496">
    <property type="entry name" value="PsdUridine_synth_RsuA/RluB_CS"/>
</dbReference>
<dbReference type="PROSITE" id="PS01149">
    <property type="entry name" value="PSI_RSU"/>
    <property type="match status" value="1"/>
</dbReference>
<dbReference type="PANTHER" id="PTHR47683:SF4">
    <property type="entry name" value="PSEUDOURIDINE SYNTHASE"/>
    <property type="match status" value="1"/>
</dbReference>
<name>A0A6G7KCS8_9LACT</name>
<dbReference type="SUPFAM" id="SSF55120">
    <property type="entry name" value="Pseudouridine synthase"/>
    <property type="match status" value="1"/>
</dbReference>
<dbReference type="InterPro" id="IPR020103">
    <property type="entry name" value="PsdUridine_synth_cat_dom_sf"/>
</dbReference>
<dbReference type="InterPro" id="IPR020094">
    <property type="entry name" value="TruA/RsuA/RluB/E/F_N"/>
</dbReference>
<dbReference type="Proteomes" id="UP000501451">
    <property type="component" value="Chromosome"/>
</dbReference>
<dbReference type="FunFam" id="3.30.70.1560:FF:000001">
    <property type="entry name" value="Pseudouridine synthase"/>
    <property type="match status" value="1"/>
</dbReference>
<dbReference type="EC" id="5.4.99.-" evidence="5"/>